<proteinExistence type="predicted"/>
<protein>
    <submittedName>
        <fullName evidence="4">Outer membrane beta-barrel protein</fullName>
    </submittedName>
</protein>
<dbReference type="RefSeq" id="WP_214610643.1">
    <property type="nucleotide sequence ID" value="NZ_JACATN010000001.1"/>
</dbReference>
<gene>
    <name evidence="4" type="ORF">HW347_04060</name>
</gene>
<evidence type="ECO:0000313" key="4">
    <source>
        <dbReference type="EMBL" id="MBT2160425.1"/>
    </source>
</evidence>
<evidence type="ECO:0000259" key="3">
    <source>
        <dbReference type="Pfam" id="PF13505"/>
    </source>
</evidence>
<name>A0ABS5WAI8_9FLAO</name>
<dbReference type="Gene3D" id="2.40.160.20">
    <property type="match status" value="1"/>
</dbReference>
<dbReference type="InterPro" id="IPR027385">
    <property type="entry name" value="Beta-barrel_OMP"/>
</dbReference>
<sequence>MKKNYFLTVLAFFLSAGLFSQDYKWSVEANYPISVGDEIGNDAPGLLDFGIKYRFLDLKIVKIGAGINAGVFKKNISDDFKPVFTDFDETNWLIQPKVFAEFTIPGIQKLHPSVGLGYTFIESKFEGESFNLGSFDNTESSGGINLNVGLSYDITKRFFLQAQYDYIREKDTYNYEGQDLKVKRNLGYLKFGVGFRF</sequence>
<evidence type="ECO:0000256" key="2">
    <source>
        <dbReference type="SAM" id="SignalP"/>
    </source>
</evidence>
<dbReference type="InterPro" id="IPR011250">
    <property type="entry name" value="OMP/PagP_B-barrel"/>
</dbReference>
<dbReference type="EMBL" id="JACATN010000001">
    <property type="protein sequence ID" value="MBT2160425.1"/>
    <property type="molecule type" value="Genomic_DNA"/>
</dbReference>
<dbReference type="SUPFAM" id="SSF56925">
    <property type="entry name" value="OMPA-like"/>
    <property type="match status" value="1"/>
</dbReference>
<reference evidence="4 5" key="1">
    <citation type="submission" date="2020-06" db="EMBL/GenBank/DDBJ databases">
        <authorList>
            <person name="Isaeva M.P."/>
            <person name="Chernysheva N.Y."/>
        </authorList>
    </citation>
    <scope>NUCLEOTIDE SEQUENCE [LARGE SCALE GENOMIC DNA]</scope>
    <source>
        <strain evidence="4 5">KMM 6746</strain>
    </source>
</reference>
<keyword evidence="1 2" id="KW-0732">Signal</keyword>
<feature type="domain" description="Outer membrane protein beta-barrel" evidence="3">
    <location>
        <begin position="8"/>
        <end position="197"/>
    </location>
</feature>
<reference evidence="5" key="2">
    <citation type="submission" date="2023-07" db="EMBL/GenBank/DDBJ databases">
        <title>Zobellia barbeyronii sp. nov., a new marine flavobacterium, isolated from green and red algae.</title>
        <authorList>
            <person name="Nedashkovskaya O.I."/>
            <person name="Otstavnykh N."/>
            <person name="Zhukova N."/>
            <person name="Guzev K."/>
            <person name="Chausova V."/>
            <person name="Tekutyeva L."/>
            <person name="Mikhailov V."/>
            <person name="Isaeva M."/>
        </authorList>
    </citation>
    <scope>NUCLEOTIDE SEQUENCE [LARGE SCALE GENOMIC DNA]</scope>
    <source>
        <strain evidence="5">KMM 6746</strain>
    </source>
</reference>
<accession>A0ABS5WAI8</accession>
<comment type="caution">
    <text evidence="4">The sequence shown here is derived from an EMBL/GenBank/DDBJ whole genome shotgun (WGS) entry which is preliminary data.</text>
</comment>
<evidence type="ECO:0000313" key="5">
    <source>
        <dbReference type="Proteomes" id="UP000740413"/>
    </source>
</evidence>
<organism evidence="4 5">
    <name type="scientific">Zobellia barbeyronii</name>
    <dbReference type="NCBI Taxonomy" id="2748009"/>
    <lineage>
        <taxon>Bacteria</taxon>
        <taxon>Pseudomonadati</taxon>
        <taxon>Bacteroidota</taxon>
        <taxon>Flavobacteriia</taxon>
        <taxon>Flavobacteriales</taxon>
        <taxon>Flavobacteriaceae</taxon>
        <taxon>Zobellia</taxon>
    </lineage>
</organism>
<feature type="chain" id="PRO_5045246255" evidence="2">
    <location>
        <begin position="21"/>
        <end position="197"/>
    </location>
</feature>
<keyword evidence="5" id="KW-1185">Reference proteome</keyword>
<evidence type="ECO:0000256" key="1">
    <source>
        <dbReference type="ARBA" id="ARBA00022729"/>
    </source>
</evidence>
<dbReference type="Pfam" id="PF13505">
    <property type="entry name" value="OMP_b-brl"/>
    <property type="match status" value="1"/>
</dbReference>
<feature type="signal peptide" evidence="2">
    <location>
        <begin position="1"/>
        <end position="20"/>
    </location>
</feature>
<dbReference type="Proteomes" id="UP000740413">
    <property type="component" value="Unassembled WGS sequence"/>
</dbReference>